<name>A0ABR4C130_9HELO</name>
<gene>
    <name evidence="3" type="ORF">VTL71DRAFT_5389</name>
</gene>
<keyword evidence="1" id="KW-1133">Transmembrane helix</keyword>
<dbReference type="PANTHER" id="PTHR37013">
    <property type="entry name" value="INTEGRAL MEMBRANE PROTEIN (AFU_ORTHOLOGUE AFUA_1G05950)-RELATED"/>
    <property type="match status" value="1"/>
</dbReference>
<dbReference type="Pfam" id="PF24802">
    <property type="entry name" value="DUF7703"/>
    <property type="match status" value="1"/>
</dbReference>
<feature type="transmembrane region" description="Helical" evidence="1">
    <location>
        <begin position="153"/>
        <end position="171"/>
    </location>
</feature>
<feature type="transmembrane region" description="Helical" evidence="1">
    <location>
        <begin position="76"/>
        <end position="98"/>
    </location>
</feature>
<reference evidence="3 4" key="1">
    <citation type="journal article" date="2024" name="Commun. Biol.">
        <title>Comparative genomic analysis of thermophilic fungi reveals convergent evolutionary adaptations and gene losses.</title>
        <authorList>
            <person name="Steindorff A.S."/>
            <person name="Aguilar-Pontes M.V."/>
            <person name="Robinson A.J."/>
            <person name="Andreopoulos B."/>
            <person name="LaButti K."/>
            <person name="Kuo A."/>
            <person name="Mondo S."/>
            <person name="Riley R."/>
            <person name="Otillar R."/>
            <person name="Haridas S."/>
            <person name="Lipzen A."/>
            <person name="Grimwood J."/>
            <person name="Schmutz J."/>
            <person name="Clum A."/>
            <person name="Reid I.D."/>
            <person name="Moisan M.C."/>
            <person name="Butler G."/>
            <person name="Nguyen T.T.M."/>
            <person name="Dewar K."/>
            <person name="Conant G."/>
            <person name="Drula E."/>
            <person name="Henrissat B."/>
            <person name="Hansel C."/>
            <person name="Singer S."/>
            <person name="Hutchinson M.I."/>
            <person name="de Vries R.P."/>
            <person name="Natvig D.O."/>
            <person name="Powell A.J."/>
            <person name="Tsang A."/>
            <person name="Grigoriev I.V."/>
        </authorList>
    </citation>
    <scope>NUCLEOTIDE SEQUENCE [LARGE SCALE GENOMIC DNA]</scope>
    <source>
        <strain evidence="3 4">CBS 494.80</strain>
    </source>
</reference>
<sequence length="312" mass="35054">MAGETGSISVSLPIAMVIAGFFAISCSNVIEILVLIFNTFKRRTGLYFWSLIVASVGIPVHAVAVLLRYFRLAPDFPMCVITVIGWYAMVTGQAVVMYSRLYLVAGNDRMIRWVLIMIITNFCILHLPVTVLFLGSNLGITNFLKPFIIYEKVQLTGFCIQEFIISGLYIWKTTNALRPVLILKGPKERKVIRNVILINIFIVLLDISLLVTEFTDNFHIQTTYKTAVYSIKLKMEFNVLNQLLYVLQGNNCSYCPRNCTVTAGDTYRPDNSELLHSYSYGTNYSVGTDSGKPGLSGVQLERTHRELSTLST</sequence>
<feature type="transmembrane region" description="Helical" evidence="1">
    <location>
        <begin position="110"/>
        <end position="133"/>
    </location>
</feature>
<evidence type="ECO:0000256" key="1">
    <source>
        <dbReference type="SAM" id="Phobius"/>
    </source>
</evidence>
<feature type="transmembrane region" description="Helical" evidence="1">
    <location>
        <begin position="191"/>
        <end position="211"/>
    </location>
</feature>
<organism evidence="3 4">
    <name type="scientific">Oculimacula yallundae</name>
    <dbReference type="NCBI Taxonomy" id="86028"/>
    <lineage>
        <taxon>Eukaryota</taxon>
        <taxon>Fungi</taxon>
        <taxon>Dikarya</taxon>
        <taxon>Ascomycota</taxon>
        <taxon>Pezizomycotina</taxon>
        <taxon>Leotiomycetes</taxon>
        <taxon>Helotiales</taxon>
        <taxon>Ploettnerulaceae</taxon>
        <taxon>Oculimacula</taxon>
    </lineage>
</organism>
<feature type="transmembrane region" description="Helical" evidence="1">
    <location>
        <begin position="46"/>
        <end position="70"/>
    </location>
</feature>
<dbReference type="PANTHER" id="PTHR37013:SF3">
    <property type="entry name" value="INTEGRAL MEMBRANE PROTEIN (AFU_ORTHOLOGUE AFUA_1G05950)"/>
    <property type="match status" value="1"/>
</dbReference>
<proteinExistence type="predicted"/>
<accession>A0ABR4C130</accession>
<evidence type="ECO:0000259" key="2">
    <source>
        <dbReference type="Pfam" id="PF24802"/>
    </source>
</evidence>
<keyword evidence="1" id="KW-0472">Membrane</keyword>
<keyword evidence="1" id="KW-0812">Transmembrane</keyword>
<dbReference type="Proteomes" id="UP001595075">
    <property type="component" value="Unassembled WGS sequence"/>
</dbReference>
<dbReference type="EMBL" id="JAZHXI010000015">
    <property type="protein sequence ID" value="KAL2063584.1"/>
    <property type="molecule type" value="Genomic_DNA"/>
</dbReference>
<evidence type="ECO:0000313" key="4">
    <source>
        <dbReference type="Proteomes" id="UP001595075"/>
    </source>
</evidence>
<comment type="caution">
    <text evidence="3">The sequence shown here is derived from an EMBL/GenBank/DDBJ whole genome shotgun (WGS) entry which is preliminary data.</text>
</comment>
<feature type="transmembrane region" description="Helical" evidence="1">
    <location>
        <begin position="12"/>
        <end position="34"/>
    </location>
</feature>
<keyword evidence="4" id="KW-1185">Reference proteome</keyword>
<feature type="domain" description="DUF7703" evidence="2">
    <location>
        <begin position="5"/>
        <end position="252"/>
    </location>
</feature>
<evidence type="ECO:0000313" key="3">
    <source>
        <dbReference type="EMBL" id="KAL2063584.1"/>
    </source>
</evidence>
<dbReference type="InterPro" id="IPR056120">
    <property type="entry name" value="DUF7703"/>
</dbReference>
<protein>
    <recommendedName>
        <fullName evidence="2">DUF7703 domain-containing protein</fullName>
    </recommendedName>
</protein>